<name>A0ABS3VVX3_MICEH</name>
<organism evidence="1 2">
    <name type="scientific">Micromonospora echinofusca</name>
    <dbReference type="NCBI Taxonomy" id="47858"/>
    <lineage>
        <taxon>Bacteria</taxon>
        <taxon>Bacillati</taxon>
        <taxon>Actinomycetota</taxon>
        <taxon>Actinomycetes</taxon>
        <taxon>Micromonosporales</taxon>
        <taxon>Micromonosporaceae</taxon>
        <taxon>Micromonospora</taxon>
    </lineage>
</organism>
<dbReference type="EMBL" id="WVUH01000217">
    <property type="protein sequence ID" value="MBO4208658.1"/>
    <property type="molecule type" value="Genomic_DNA"/>
</dbReference>
<dbReference type="Proteomes" id="UP000823521">
    <property type="component" value="Unassembled WGS sequence"/>
</dbReference>
<reference evidence="1 2" key="1">
    <citation type="submission" date="2019-12" db="EMBL/GenBank/DDBJ databases">
        <title>Whole genome sequencing of endophytic Actinobacterium Micromonospora sp. MPMI6T.</title>
        <authorList>
            <person name="Evv R."/>
            <person name="Podile A.R."/>
        </authorList>
    </citation>
    <scope>NUCLEOTIDE SEQUENCE [LARGE SCALE GENOMIC DNA]</scope>
    <source>
        <strain evidence="1 2">MPMI6</strain>
    </source>
</reference>
<protein>
    <submittedName>
        <fullName evidence="1">Uncharacterized protein</fullName>
    </submittedName>
</protein>
<evidence type="ECO:0000313" key="1">
    <source>
        <dbReference type="EMBL" id="MBO4208658.1"/>
    </source>
</evidence>
<proteinExistence type="predicted"/>
<keyword evidence="2" id="KW-1185">Reference proteome</keyword>
<sequence length="137" mass="13837">MSDKSAQPVDQITDQPAPTEAELGEAGAALVPATVSGMPPTAQVFFAVVESTGVLVRGFGAVATLRLGVGTYQVTFSHDMTRSAFVATTGFTGSVGAPPDGRVTVVGRAGVPNAAFVQTRDGAGNLADRAFHMVAAS</sequence>
<evidence type="ECO:0000313" key="2">
    <source>
        <dbReference type="Proteomes" id="UP000823521"/>
    </source>
</evidence>
<dbReference type="RefSeq" id="WP_208815643.1">
    <property type="nucleotide sequence ID" value="NZ_WVUH01000217.1"/>
</dbReference>
<accession>A0ABS3VVX3</accession>
<gene>
    <name evidence="1" type="ORF">GSF22_21975</name>
</gene>
<comment type="caution">
    <text evidence="1">The sequence shown here is derived from an EMBL/GenBank/DDBJ whole genome shotgun (WGS) entry which is preliminary data.</text>
</comment>